<sequence length="223" mass="24367">MIDLTVKPDPARHLGFGGRRECPNLCKLVSDYIGQAEGWEDECTLISPTNQIVLGAESELKKNLKHVVMAATRVTKDLKVARLFNTLVEKIKAIGLVSLDDSRCTKVMVQWLIKTGVQSSSWVVGWGLESTVLKDILKEPFCAGASGNAVVIEADAFKVSDVIYKALSSRKHHDMLQTAELVHQSSTDAASSILVTAPNEGRDVIMDGTLSWFAICFANNNHV</sequence>
<organism evidence="1">
    <name type="scientific">Sesamum latifolium</name>
    <dbReference type="NCBI Taxonomy" id="2727402"/>
    <lineage>
        <taxon>Eukaryota</taxon>
        <taxon>Viridiplantae</taxon>
        <taxon>Streptophyta</taxon>
        <taxon>Embryophyta</taxon>
        <taxon>Tracheophyta</taxon>
        <taxon>Spermatophyta</taxon>
        <taxon>Magnoliopsida</taxon>
        <taxon>eudicotyledons</taxon>
        <taxon>Gunneridae</taxon>
        <taxon>Pentapetalae</taxon>
        <taxon>asterids</taxon>
        <taxon>lamiids</taxon>
        <taxon>Lamiales</taxon>
        <taxon>Pedaliaceae</taxon>
        <taxon>Sesamum</taxon>
    </lineage>
</organism>
<gene>
    <name evidence="1" type="ORF">Slati_0571500</name>
</gene>
<dbReference type="InterPro" id="IPR044802">
    <property type="entry name" value="NADKc-like"/>
</dbReference>
<keyword evidence="1" id="KW-0808">Transferase</keyword>
<dbReference type="GO" id="GO:0016301">
    <property type="term" value="F:kinase activity"/>
    <property type="evidence" value="ECO:0007669"/>
    <property type="project" value="UniProtKB-KW"/>
</dbReference>
<reference evidence="1" key="2">
    <citation type="journal article" date="2024" name="Plant">
        <title>Genomic evolution and insights into agronomic trait innovations of Sesamum species.</title>
        <authorList>
            <person name="Miao H."/>
            <person name="Wang L."/>
            <person name="Qu L."/>
            <person name="Liu H."/>
            <person name="Sun Y."/>
            <person name="Le M."/>
            <person name="Wang Q."/>
            <person name="Wei S."/>
            <person name="Zheng Y."/>
            <person name="Lin W."/>
            <person name="Duan Y."/>
            <person name="Cao H."/>
            <person name="Xiong S."/>
            <person name="Wang X."/>
            <person name="Wei L."/>
            <person name="Li C."/>
            <person name="Ma Q."/>
            <person name="Ju M."/>
            <person name="Zhao R."/>
            <person name="Li G."/>
            <person name="Mu C."/>
            <person name="Tian Q."/>
            <person name="Mei H."/>
            <person name="Zhang T."/>
            <person name="Gao T."/>
            <person name="Zhang H."/>
        </authorList>
    </citation>
    <scope>NUCLEOTIDE SEQUENCE</scope>
    <source>
        <strain evidence="1">KEN1</strain>
    </source>
</reference>
<dbReference type="EMBL" id="JACGWN010000002">
    <property type="protein sequence ID" value="KAL0459443.1"/>
    <property type="molecule type" value="Genomic_DNA"/>
</dbReference>
<dbReference type="PANTHER" id="PTHR31153:SF13">
    <property type="entry name" value="P-LOOP CONTAINING NUCLEOSIDE TRIPHOSPHATE HYDROLASES SUPERFAMILY PROTEIN"/>
    <property type="match status" value="1"/>
</dbReference>
<reference evidence="1" key="1">
    <citation type="submission" date="2020-06" db="EMBL/GenBank/DDBJ databases">
        <authorList>
            <person name="Li T."/>
            <person name="Hu X."/>
            <person name="Zhang T."/>
            <person name="Song X."/>
            <person name="Zhang H."/>
            <person name="Dai N."/>
            <person name="Sheng W."/>
            <person name="Hou X."/>
            <person name="Wei L."/>
        </authorList>
    </citation>
    <scope>NUCLEOTIDE SEQUENCE</scope>
    <source>
        <strain evidence="1">KEN1</strain>
        <tissue evidence="1">Leaf</tissue>
    </source>
</reference>
<proteinExistence type="predicted"/>
<comment type="caution">
    <text evidence="1">The sequence shown here is derived from an EMBL/GenBank/DDBJ whole genome shotgun (WGS) entry which is preliminary data.</text>
</comment>
<protein>
    <submittedName>
        <fullName evidence="1">Calmodulin calcium-dependent NAD kinase</fullName>
    </submittedName>
</protein>
<evidence type="ECO:0000313" key="1">
    <source>
        <dbReference type="EMBL" id="KAL0459443.1"/>
    </source>
</evidence>
<name>A0AAW2Y140_9LAMI</name>
<dbReference type="InterPro" id="IPR027417">
    <property type="entry name" value="P-loop_NTPase"/>
</dbReference>
<dbReference type="PANTHER" id="PTHR31153">
    <property type="entry name" value="CALMODULIN CALCIUM-DEPENDENT NAD KINASE"/>
    <property type="match status" value="1"/>
</dbReference>
<accession>A0AAW2Y140</accession>
<dbReference type="Gene3D" id="3.40.50.300">
    <property type="entry name" value="P-loop containing nucleotide triphosphate hydrolases"/>
    <property type="match status" value="1"/>
</dbReference>
<dbReference type="AlphaFoldDB" id="A0AAW2Y140"/>
<keyword evidence="1" id="KW-0418">Kinase</keyword>